<sequence>MPPKPRIADLQAQLEKLQLDLESTRQAKDTAEAQLQAANTTIADQSNALETATAQAAAAATANQPAAPENGQDQPTIVPRPSGYHGRRIPIRDAMGVEYDDYKAIQRSLHKLCHASGLDWTKDFRLQKTDSLALLYRAARKAHPVLKTYENDWATAELVKQYFQNARSWAREMKYLPPAPPRKGGRSRADKENRRVNRRAARSQRGVSASA</sequence>
<evidence type="ECO:0000256" key="1">
    <source>
        <dbReference type="SAM" id="MobiDB-lite"/>
    </source>
</evidence>
<feature type="region of interest" description="Disordered" evidence="1">
    <location>
        <begin position="54"/>
        <end position="85"/>
    </location>
</feature>
<proteinExistence type="predicted"/>
<keyword evidence="3" id="KW-1185">Reference proteome</keyword>
<gene>
    <name evidence="2" type="ORF">OH76DRAFT_1482379</name>
</gene>
<feature type="region of interest" description="Disordered" evidence="1">
    <location>
        <begin position="174"/>
        <end position="211"/>
    </location>
</feature>
<dbReference type="EMBL" id="KZ857400">
    <property type="protein sequence ID" value="RDX50224.1"/>
    <property type="molecule type" value="Genomic_DNA"/>
</dbReference>
<accession>A0A371DCF2</accession>
<dbReference type="STRING" id="139420.A0A371DCF2"/>
<evidence type="ECO:0000313" key="3">
    <source>
        <dbReference type="Proteomes" id="UP000256964"/>
    </source>
</evidence>
<dbReference type="AlphaFoldDB" id="A0A371DCF2"/>
<organism evidence="2 3">
    <name type="scientific">Lentinus brumalis</name>
    <dbReference type="NCBI Taxonomy" id="2498619"/>
    <lineage>
        <taxon>Eukaryota</taxon>
        <taxon>Fungi</taxon>
        <taxon>Dikarya</taxon>
        <taxon>Basidiomycota</taxon>
        <taxon>Agaricomycotina</taxon>
        <taxon>Agaricomycetes</taxon>
        <taxon>Polyporales</taxon>
        <taxon>Polyporaceae</taxon>
        <taxon>Lentinus</taxon>
    </lineage>
</organism>
<name>A0A371DCF2_9APHY</name>
<evidence type="ECO:0000313" key="2">
    <source>
        <dbReference type="EMBL" id="RDX50224.1"/>
    </source>
</evidence>
<protein>
    <submittedName>
        <fullName evidence="2">Uncharacterized protein</fullName>
    </submittedName>
</protein>
<reference evidence="2 3" key="1">
    <citation type="journal article" date="2018" name="Biotechnol. Biofuels">
        <title>Integrative visual omics of the white-rot fungus Polyporus brumalis exposes the biotechnological potential of its oxidative enzymes for delignifying raw plant biomass.</title>
        <authorList>
            <person name="Miyauchi S."/>
            <person name="Rancon A."/>
            <person name="Drula E."/>
            <person name="Hage H."/>
            <person name="Chaduli D."/>
            <person name="Favel A."/>
            <person name="Grisel S."/>
            <person name="Henrissat B."/>
            <person name="Herpoel-Gimbert I."/>
            <person name="Ruiz-Duenas F.J."/>
            <person name="Chevret D."/>
            <person name="Hainaut M."/>
            <person name="Lin J."/>
            <person name="Wang M."/>
            <person name="Pangilinan J."/>
            <person name="Lipzen A."/>
            <person name="Lesage-Meessen L."/>
            <person name="Navarro D."/>
            <person name="Riley R."/>
            <person name="Grigoriev I.V."/>
            <person name="Zhou S."/>
            <person name="Raouche S."/>
            <person name="Rosso M.N."/>
        </authorList>
    </citation>
    <scope>NUCLEOTIDE SEQUENCE [LARGE SCALE GENOMIC DNA]</scope>
    <source>
        <strain evidence="2 3">BRFM 1820</strain>
    </source>
</reference>
<feature type="compositionally biased region" description="Low complexity" evidence="1">
    <location>
        <begin position="54"/>
        <end position="70"/>
    </location>
</feature>
<dbReference type="Proteomes" id="UP000256964">
    <property type="component" value="Unassembled WGS sequence"/>
</dbReference>
<dbReference type="OrthoDB" id="3266957at2759"/>